<dbReference type="InterPro" id="IPR027486">
    <property type="entry name" value="Ribosomal_uS10_dom"/>
</dbReference>
<evidence type="ECO:0000313" key="4">
    <source>
        <dbReference type="EMBL" id="CAD7635031.1"/>
    </source>
</evidence>
<dbReference type="AlphaFoldDB" id="A0A7R9Q8L0"/>
<sequence>MNKIVSNLLKSGLKCNTNEVFVRHLRSYVRKGVDEPKYLDYLKPQIPYYPLINVQVRGYDYVVLESYGKFLHNLMNKLGVNVVKYWCSPLQSLRYDSLRPESEVTDSQFTLNIYERSLQIENLSAKMAPVLLEIVLSSLPAGVHMSAEEHDPSVHEESRYIPDLQLAAFKSELQELKGNMSDDIEDPKKAKK</sequence>
<dbReference type="InterPro" id="IPR036838">
    <property type="entry name" value="Ribosomal_uS10_dom_sf"/>
</dbReference>
<dbReference type="SUPFAM" id="SSF54999">
    <property type="entry name" value="Ribosomal protein S10"/>
    <property type="match status" value="1"/>
</dbReference>
<protein>
    <recommendedName>
        <fullName evidence="3">Small ribosomal subunit protein uS10 domain-containing protein</fullName>
    </recommendedName>
</protein>
<name>A0A7R9Q8L0_9ACAR</name>
<dbReference type="Proteomes" id="UP000759131">
    <property type="component" value="Unassembled WGS sequence"/>
</dbReference>
<dbReference type="Pfam" id="PF00338">
    <property type="entry name" value="Ribosomal_S10"/>
    <property type="match status" value="1"/>
</dbReference>
<gene>
    <name evidence="4" type="ORF">OSB1V03_LOCUS15423</name>
</gene>
<organism evidence="4">
    <name type="scientific">Medioppia subpectinata</name>
    <dbReference type="NCBI Taxonomy" id="1979941"/>
    <lineage>
        <taxon>Eukaryota</taxon>
        <taxon>Metazoa</taxon>
        <taxon>Ecdysozoa</taxon>
        <taxon>Arthropoda</taxon>
        <taxon>Chelicerata</taxon>
        <taxon>Arachnida</taxon>
        <taxon>Acari</taxon>
        <taxon>Acariformes</taxon>
        <taxon>Sarcoptiformes</taxon>
        <taxon>Oribatida</taxon>
        <taxon>Brachypylina</taxon>
        <taxon>Oppioidea</taxon>
        <taxon>Oppiidae</taxon>
        <taxon>Medioppia</taxon>
    </lineage>
</organism>
<evidence type="ECO:0000256" key="2">
    <source>
        <dbReference type="ARBA" id="ARBA00023274"/>
    </source>
</evidence>
<dbReference type="PANTHER" id="PTHR13473">
    <property type="entry name" value="MITOCHONDRIAL RIBOSOMAL PROTEIN L48"/>
    <property type="match status" value="1"/>
</dbReference>
<dbReference type="InterPro" id="IPR027487">
    <property type="entry name" value="Ribosomal_mL48"/>
</dbReference>
<evidence type="ECO:0000259" key="3">
    <source>
        <dbReference type="SMART" id="SM01403"/>
    </source>
</evidence>
<reference evidence="4" key="1">
    <citation type="submission" date="2020-11" db="EMBL/GenBank/DDBJ databases">
        <authorList>
            <person name="Tran Van P."/>
        </authorList>
    </citation>
    <scope>NUCLEOTIDE SEQUENCE</scope>
</reference>
<accession>A0A7R9Q8L0</accession>
<feature type="domain" description="Small ribosomal subunit protein uS10" evidence="3">
    <location>
        <begin position="53"/>
        <end position="148"/>
    </location>
</feature>
<keyword evidence="2" id="KW-0687">Ribonucleoprotein</keyword>
<proteinExistence type="predicted"/>
<keyword evidence="1" id="KW-0689">Ribosomal protein</keyword>
<dbReference type="EMBL" id="CAJPIZ010015902">
    <property type="protein sequence ID" value="CAG2115461.1"/>
    <property type="molecule type" value="Genomic_DNA"/>
</dbReference>
<evidence type="ECO:0000256" key="1">
    <source>
        <dbReference type="ARBA" id="ARBA00022980"/>
    </source>
</evidence>
<dbReference type="SMART" id="SM01403">
    <property type="entry name" value="Ribosomal_S10"/>
    <property type="match status" value="1"/>
</dbReference>
<dbReference type="EMBL" id="OC870477">
    <property type="protein sequence ID" value="CAD7635031.1"/>
    <property type="molecule type" value="Genomic_DNA"/>
</dbReference>
<dbReference type="PANTHER" id="PTHR13473:SF0">
    <property type="entry name" value="LARGE RIBOSOMAL SUBUNIT PROTEIN ML48"/>
    <property type="match status" value="1"/>
</dbReference>
<keyword evidence="5" id="KW-1185">Reference proteome</keyword>
<dbReference type="GO" id="GO:0005761">
    <property type="term" value="C:mitochondrial ribosome"/>
    <property type="evidence" value="ECO:0007669"/>
    <property type="project" value="InterPro"/>
</dbReference>
<evidence type="ECO:0000313" key="5">
    <source>
        <dbReference type="Proteomes" id="UP000759131"/>
    </source>
</evidence>
<dbReference type="OrthoDB" id="5984298at2759"/>
<dbReference type="Gene3D" id="3.30.70.600">
    <property type="entry name" value="Ribosomal protein S10 domain"/>
    <property type="match status" value="1"/>
</dbReference>
<dbReference type="GO" id="GO:1990904">
    <property type="term" value="C:ribonucleoprotein complex"/>
    <property type="evidence" value="ECO:0007669"/>
    <property type="project" value="UniProtKB-KW"/>
</dbReference>